<accession>C7LS26</accession>
<dbReference type="KEGG" id="dba:Dbac_1310"/>
<dbReference type="Proteomes" id="UP000002216">
    <property type="component" value="Chromosome"/>
</dbReference>
<gene>
    <name evidence="1" type="ordered locus">Dbac_1310</name>
</gene>
<proteinExistence type="predicted"/>
<evidence type="ECO:0000313" key="2">
    <source>
        <dbReference type="Proteomes" id="UP000002216"/>
    </source>
</evidence>
<dbReference type="InterPro" id="IPR059166">
    <property type="entry name" value="PLD-like_cat"/>
</dbReference>
<dbReference type="EMBL" id="CP001629">
    <property type="protein sequence ID" value="ACU89409.1"/>
    <property type="molecule type" value="Genomic_DNA"/>
</dbReference>
<evidence type="ECO:0000313" key="1">
    <source>
        <dbReference type="EMBL" id="ACU89409.1"/>
    </source>
</evidence>
<dbReference type="AlphaFoldDB" id="C7LS26"/>
<sequence>MIPPHTRSQLSDALTPPAGMRFAMGVVTTYSLDPTILLSIPLHLAWLGLGDSQDPLTDPIRLVEALRRVASRLTVFSERGRMQAPDRPHPLYGLLEGMIHESVAPHGGAFHAKLWLLRFVANEGKDSPLLRLVVPSRNLTSDRSWDLCLQMEGKPERGIMEANKPLSGFIATLPKFTSKSLTEERTAELGVLSREVSRCRWDLPKDFNEARFHVLGTGRRPTGWLPERSEEMGVISPFLGEQALKALQKLTDKPVFVLSRGEEMDRIPSVLSSFERCLTLNSQAEVSDVEDVRLGQLQGLHAKAYVLKKGWDTHLVIGSANATDAALVRGINVEILVELIGRYSKIGRPESWISGEKSLQKILIDYTPPKSPLEGGPTPDAIKLETMATNLSKMELELHCAFETDGWTLTLHSTSVFKLDDITMDVRPLSIAQERAITVSGLDPAQPVDFGILAAAEITSLTAFRLRLGEEEACFALDLPLHGGPEDRDQAILRSILRNREAFVRYLLLLLADWGQLQTIPTSTMGNIIGLGSWGSESLTDIPLFEMLAQAWAREPERLDEVAAMVERLHDATGEHGEPILPEDFLEVWRVFKTAMANEAAS</sequence>
<dbReference type="eggNOG" id="ENOG502Z9PB">
    <property type="taxonomic scope" value="Bacteria"/>
</dbReference>
<name>C7LS26_DESBD</name>
<reference evidence="1 2" key="1">
    <citation type="journal article" date="2009" name="Stand. Genomic Sci.">
        <title>Complete genome sequence of Desulfomicrobium baculatum type strain (X).</title>
        <authorList>
            <person name="Copeland A."/>
            <person name="Spring S."/>
            <person name="Goker M."/>
            <person name="Schneider S."/>
            <person name="Lapidus A."/>
            <person name="Del Rio T.G."/>
            <person name="Tice H."/>
            <person name="Cheng J.F."/>
            <person name="Chen F."/>
            <person name="Nolan M."/>
            <person name="Bruce D."/>
            <person name="Goodwin L."/>
            <person name="Pitluck S."/>
            <person name="Ivanova N."/>
            <person name="Mavrommatis K."/>
            <person name="Ovchinnikova G."/>
            <person name="Pati A."/>
            <person name="Chen A."/>
            <person name="Palaniappan K."/>
            <person name="Land M."/>
            <person name="Hauser L."/>
            <person name="Chang Y.J."/>
            <person name="Jeffries C.C."/>
            <person name="Meincke L."/>
            <person name="Sims D."/>
            <person name="Brettin T."/>
            <person name="Detter J.C."/>
            <person name="Han C."/>
            <person name="Chain P."/>
            <person name="Bristow J."/>
            <person name="Eisen J.A."/>
            <person name="Markowitz V."/>
            <person name="Hugenholtz P."/>
            <person name="Kyrpides N.C."/>
            <person name="Klenk H.P."/>
            <person name="Lucas S."/>
        </authorList>
    </citation>
    <scope>NUCLEOTIDE SEQUENCE [LARGE SCALE GENOMIC DNA]</scope>
    <source>
        <strain evidence="2">DSM 4028 / VKM B-1378 / X</strain>
    </source>
</reference>
<keyword evidence="2" id="KW-1185">Reference proteome</keyword>
<dbReference type="CDD" id="cd09176">
    <property type="entry name" value="PLDc_unchar6"/>
    <property type="match status" value="1"/>
</dbReference>
<organism evidence="1 2">
    <name type="scientific">Desulfomicrobium baculatum (strain DSM 4028 / VKM B-1378 / X)</name>
    <name type="common">Desulfovibrio baculatus</name>
    <dbReference type="NCBI Taxonomy" id="525897"/>
    <lineage>
        <taxon>Bacteria</taxon>
        <taxon>Pseudomonadati</taxon>
        <taxon>Thermodesulfobacteriota</taxon>
        <taxon>Desulfovibrionia</taxon>
        <taxon>Desulfovibrionales</taxon>
        <taxon>Desulfomicrobiaceae</taxon>
        <taxon>Desulfomicrobium</taxon>
    </lineage>
</organism>
<evidence type="ECO:0008006" key="3">
    <source>
        <dbReference type="Google" id="ProtNLM"/>
    </source>
</evidence>
<dbReference type="STRING" id="525897.Dbac_1310"/>
<dbReference type="HOGENOM" id="CLU_031612_0_0_7"/>
<dbReference type="Gene3D" id="3.30.870.10">
    <property type="entry name" value="Endonuclease Chain A"/>
    <property type="match status" value="1"/>
</dbReference>
<protein>
    <recommendedName>
        <fullName evidence="3">PLD phosphodiesterase domain-containing protein</fullName>
    </recommendedName>
</protein>